<reference evidence="2 3" key="1">
    <citation type="journal article" date="2017" name="Int. J. Syst. Evol. Microbiol.">
        <title>Mycobacterium talmoniae sp. nov., a slowly growing mycobacterium isolated from human respiratory samples.</title>
        <authorList>
            <person name="Davidson R.M."/>
            <person name="DeGroote M.A."/>
            <person name="Marola J.L."/>
            <person name="Buss S."/>
            <person name="Jones V."/>
            <person name="McNeil M.R."/>
            <person name="Freifeld A.G."/>
            <person name="Elaine Epperson L."/>
            <person name="Hasan N.A."/>
            <person name="Jackson M."/>
            <person name="Iwen P.C."/>
            <person name="Salfinger M."/>
            <person name="Strong M."/>
        </authorList>
    </citation>
    <scope>NUCLEOTIDE SEQUENCE [LARGE SCALE GENOMIC DNA]</scope>
    <source>
        <strain evidence="2 3">ATCC BAA-2683</strain>
    </source>
</reference>
<feature type="compositionally biased region" description="Polar residues" evidence="1">
    <location>
        <begin position="84"/>
        <end position="100"/>
    </location>
</feature>
<comment type="caution">
    <text evidence="2">The sequence shown here is derived from an EMBL/GenBank/DDBJ whole genome shotgun (WGS) entry which is preliminary data.</text>
</comment>
<gene>
    <name evidence="2" type="ORF">C1Y40_02028</name>
</gene>
<name>A0A2S8BMG2_9MYCO</name>
<evidence type="ECO:0000313" key="3">
    <source>
        <dbReference type="Proteomes" id="UP000238296"/>
    </source>
</evidence>
<dbReference type="AlphaFoldDB" id="A0A2S8BMG2"/>
<evidence type="ECO:0000256" key="1">
    <source>
        <dbReference type="SAM" id="MobiDB-lite"/>
    </source>
</evidence>
<dbReference type="Proteomes" id="UP000238296">
    <property type="component" value="Unassembled WGS sequence"/>
</dbReference>
<dbReference type="EMBL" id="PPEA01000281">
    <property type="protein sequence ID" value="PQM47766.1"/>
    <property type="molecule type" value="Genomic_DNA"/>
</dbReference>
<evidence type="ECO:0000313" key="2">
    <source>
        <dbReference type="EMBL" id="PQM47766.1"/>
    </source>
</evidence>
<feature type="region of interest" description="Disordered" evidence="1">
    <location>
        <begin position="1"/>
        <end position="26"/>
    </location>
</feature>
<proteinExistence type="predicted"/>
<accession>A0A2S8BMG2</accession>
<feature type="compositionally biased region" description="Polar residues" evidence="1">
    <location>
        <begin position="52"/>
        <end position="70"/>
    </location>
</feature>
<organism evidence="2 3">
    <name type="scientific">Mycobacterium talmoniae</name>
    <dbReference type="NCBI Taxonomy" id="1858794"/>
    <lineage>
        <taxon>Bacteria</taxon>
        <taxon>Bacillati</taxon>
        <taxon>Actinomycetota</taxon>
        <taxon>Actinomycetes</taxon>
        <taxon>Mycobacteriales</taxon>
        <taxon>Mycobacteriaceae</taxon>
        <taxon>Mycobacterium</taxon>
    </lineage>
</organism>
<feature type="region of interest" description="Disordered" evidence="1">
    <location>
        <begin position="50"/>
        <end position="100"/>
    </location>
</feature>
<protein>
    <submittedName>
        <fullName evidence="2">Uncharacterized protein</fullName>
    </submittedName>
</protein>
<sequence>MGTVPDAPVVSLRQRPVPRLKLPTSPSRNTVAALGTVMAGRPALTALRKNNELNSSATRPATPSSVNSAATGRDEPSPKLRPATTISPGDTCSVQPGRTW</sequence>